<evidence type="ECO:0000313" key="3">
    <source>
        <dbReference type="Proteomes" id="UP000280726"/>
    </source>
</evidence>
<protein>
    <recommendedName>
        <fullName evidence="4">Phospholipase D-like protein</fullName>
    </recommendedName>
</protein>
<keyword evidence="3" id="KW-1185">Reference proteome</keyword>
<dbReference type="EMBL" id="RKRA01000001">
    <property type="protein sequence ID" value="RPF28213.1"/>
    <property type="molecule type" value="Genomic_DNA"/>
</dbReference>
<evidence type="ECO:0000256" key="1">
    <source>
        <dbReference type="SAM" id="Phobius"/>
    </source>
</evidence>
<keyword evidence="1" id="KW-0812">Transmembrane</keyword>
<evidence type="ECO:0008006" key="4">
    <source>
        <dbReference type="Google" id="ProtNLM"/>
    </source>
</evidence>
<reference evidence="2 3" key="1">
    <citation type="submission" date="2018-11" db="EMBL/GenBank/DDBJ databases">
        <title>Sequencing the genomes of 1000 actinobacteria strains.</title>
        <authorList>
            <person name="Klenk H.-P."/>
        </authorList>
    </citation>
    <scope>NUCLEOTIDE SEQUENCE [LARGE SCALE GENOMIC DNA]</scope>
    <source>
        <strain evidence="2 3">DSM 14418</strain>
    </source>
</reference>
<name>A0A3N4Z7C5_9MICO</name>
<gene>
    <name evidence="2" type="ORF">EDD32_2729</name>
</gene>
<organism evidence="2 3">
    <name type="scientific">Georgenia muralis</name>
    <dbReference type="NCBI Taxonomy" id="154117"/>
    <lineage>
        <taxon>Bacteria</taxon>
        <taxon>Bacillati</taxon>
        <taxon>Actinomycetota</taxon>
        <taxon>Actinomycetes</taxon>
        <taxon>Micrococcales</taxon>
        <taxon>Bogoriellaceae</taxon>
        <taxon>Georgenia</taxon>
    </lineage>
</organism>
<dbReference type="Proteomes" id="UP000280726">
    <property type="component" value="Unassembled WGS sequence"/>
</dbReference>
<proteinExistence type="predicted"/>
<keyword evidence="1" id="KW-0472">Membrane</keyword>
<feature type="transmembrane region" description="Helical" evidence="1">
    <location>
        <begin position="12"/>
        <end position="32"/>
    </location>
</feature>
<keyword evidence="1" id="KW-1133">Transmembrane helix</keyword>
<evidence type="ECO:0000313" key="2">
    <source>
        <dbReference type="EMBL" id="RPF28213.1"/>
    </source>
</evidence>
<dbReference type="AlphaFoldDB" id="A0A3N4Z7C5"/>
<comment type="caution">
    <text evidence="2">The sequence shown here is derived from an EMBL/GenBank/DDBJ whole genome shotgun (WGS) entry which is preliminary data.</text>
</comment>
<accession>A0A3N4Z7C5</accession>
<dbReference type="RefSeq" id="WP_123918291.1">
    <property type="nucleotide sequence ID" value="NZ_RKRA01000001.1"/>
</dbReference>
<sequence>MTDLVGPAYDFLWSVLALVAIALLVVALTRWFKAHPAGALAIVQVVAIVVLPIIGPTAYLLATSDARPRHQGEMGAQG</sequence>
<feature type="transmembrane region" description="Helical" evidence="1">
    <location>
        <begin position="39"/>
        <end position="62"/>
    </location>
</feature>